<reference evidence="16 17" key="1">
    <citation type="journal article" date="2024" name="Int. J. Mol. Sci.">
        <title>Exploration of Alicyclobacillus spp. Genome in Search of Antibiotic Resistance.</title>
        <authorList>
            <person name="Bucka-Kolendo J."/>
            <person name="Kiousi D.E."/>
            <person name="Dekowska A."/>
            <person name="Mikolajczuk-Szczyrba A."/>
            <person name="Karadedos D.M."/>
            <person name="Michael P."/>
            <person name="Galanis A."/>
            <person name="Sokolowska B."/>
        </authorList>
    </citation>
    <scope>NUCLEOTIDE SEQUENCE [LARGE SCALE GENOMIC DNA]</scope>
    <source>
        <strain evidence="16 17">KKP 3000</strain>
    </source>
</reference>
<evidence type="ECO:0000256" key="6">
    <source>
        <dbReference type="ARBA" id="ARBA00022679"/>
    </source>
</evidence>
<dbReference type="PANTHER" id="PTHR12213">
    <property type="entry name" value="CORRINOID ADENOSYLTRANSFERASE"/>
    <property type="match status" value="1"/>
</dbReference>
<comment type="catalytic activity">
    <reaction evidence="13 14">
        <text>2 cob(II)alamin + reduced [electron-transfer flavoprotein] + 2 ATP = 2 adenosylcob(III)alamin + 2 triphosphate + oxidized [electron-transfer flavoprotein] + 3 H(+)</text>
        <dbReference type="Rhea" id="RHEA:28671"/>
        <dbReference type="Rhea" id="RHEA-COMP:10685"/>
        <dbReference type="Rhea" id="RHEA-COMP:10686"/>
        <dbReference type="ChEBI" id="CHEBI:15378"/>
        <dbReference type="ChEBI" id="CHEBI:16304"/>
        <dbReference type="ChEBI" id="CHEBI:18036"/>
        <dbReference type="ChEBI" id="CHEBI:18408"/>
        <dbReference type="ChEBI" id="CHEBI:30616"/>
        <dbReference type="ChEBI" id="CHEBI:57692"/>
        <dbReference type="ChEBI" id="CHEBI:58307"/>
        <dbReference type="EC" id="2.5.1.17"/>
    </reaction>
</comment>
<comment type="catalytic activity">
    <reaction evidence="12 14">
        <text>2 cob(II)yrinate a,c diamide + reduced [electron-transfer flavoprotein] + 2 ATP = 2 adenosylcob(III)yrinate a,c-diamide + 2 triphosphate + oxidized [electron-transfer flavoprotein] + 3 H(+)</text>
        <dbReference type="Rhea" id="RHEA:11528"/>
        <dbReference type="Rhea" id="RHEA-COMP:10685"/>
        <dbReference type="Rhea" id="RHEA-COMP:10686"/>
        <dbReference type="ChEBI" id="CHEBI:15378"/>
        <dbReference type="ChEBI" id="CHEBI:18036"/>
        <dbReference type="ChEBI" id="CHEBI:30616"/>
        <dbReference type="ChEBI" id="CHEBI:57692"/>
        <dbReference type="ChEBI" id="CHEBI:58307"/>
        <dbReference type="ChEBI" id="CHEBI:58503"/>
        <dbReference type="ChEBI" id="CHEBI:58537"/>
        <dbReference type="EC" id="2.5.1.17"/>
    </reaction>
</comment>
<evidence type="ECO:0000256" key="2">
    <source>
        <dbReference type="ARBA" id="ARBA00007487"/>
    </source>
</evidence>
<evidence type="ECO:0000259" key="15">
    <source>
        <dbReference type="Pfam" id="PF01923"/>
    </source>
</evidence>
<evidence type="ECO:0000256" key="8">
    <source>
        <dbReference type="ARBA" id="ARBA00022840"/>
    </source>
</evidence>
<dbReference type="EC" id="2.5.1.17" evidence="3 14"/>
<keyword evidence="6 14" id="KW-0808">Transferase</keyword>
<evidence type="ECO:0000313" key="17">
    <source>
        <dbReference type="Proteomes" id="UP001579974"/>
    </source>
</evidence>
<evidence type="ECO:0000256" key="11">
    <source>
        <dbReference type="ARBA" id="ARBA00033354"/>
    </source>
</evidence>
<evidence type="ECO:0000256" key="14">
    <source>
        <dbReference type="RuleBase" id="RU366026"/>
    </source>
</evidence>
<evidence type="ECO:0000256" key="5">
    <source>
        <dbReference type="ARBA" id="ARBA00022573"/>
    </source>
</evidence>
<evidence type="ECO:0000256" key="1">
    <source>
        <dbReference type="ARBA" id="ARBA00005121"/>
    </source>
</evidence>
<keyword evidence="17" id="KW-1185">Reference proteome</keyword>
<evidence type="ECO:0000256" key="4">
    <source>
        <dbReference type="ARBA" id="ARBA00020963"/>
    </source>
</evidence>
<dbReference type="InterPro" id="IPR016030">
    <property type="entry name" value="CblAdoTrfase-like"/>
</dbReference>
<keyword evidence="5 14" id="KW-0169">Cobalamin biosynthesis</keyword>
<comment type="pathway">
    <text evidence="1 14">Cofactor biosynthesis; adenosylcobalamin biosynthesis; adenosylcobalamin from cob(II)yrinate a,c-diamide: step 2/7.</text>
</comment>
<dbReference type="SUPFAM" id="SSF89028">
    <property type="entry name" value="Cobalamin adenosyltransferase-like"/>
    <property type="match status" value="1"/>
</dbReference>
<dbReference type="Proteomes" id="UP001579974">
    <property type="component" value="Unassembled WGS sequence"/>
</dbReference>
<evidence type="ECO:0000256" key="12">
    <source>
        <dbReference type="ARBA" id="ARBA00048555"/>
    </source>
</evidence>
<name>A0ABV5AHU0_9BACL</name>
<keyword evidence="7 14" id="KW-0547">Nucleotide-binding</keyword>
<evidence type="ECO:0000313" key="16">
    <source>
        <dbReference type="EMBL" id="MFB5191816.1"/>
    </source>
</evidence>
<evidence type="ECO:0000256" key="3">
    <source>
        <dbReference type="ARBA" id="ARBA00012454"/>
    </source>
</evidence>
<evidence type="ECO:0000256" key="10">
    <source>
        <dbReference type="ARBA" id="ARBA00033334"/>
    </source>
</evidence>
<evidence type="ECO:0000256" key="13">
    <source>
        <dbReference type="ARBA" id="ARBA00048692"/>
    </source>
</evidence>
<evidence type="ECO:0000256" key="9">
    <source>
        <dbReference type="ARBA" id="ARBA00031529"/>
    </source>
</evidence>
<protein>
    <recommendedName>
        <fullName evidence="4 14">Corrinoid adenosyltransferase</fullName>
        <ecNumber evidence="3 14">2.5.1.17</ecNumber>
    </recommendedName>
    <alternativeName>
        <fullName evidence="9 14">Cob(II)alamin adenosyltransferase</fullName>
    </alternativeName>
    <alternativeName>
        <fullName evidence="11 14">Cob(II)yrinic acid a,c-diamide adenosyltransferase</fullName>
    </alternativeName>
    <alternativeName>
        <fullName evidence="10 14">Cobinamide/cobalamin adenosyltransferase</fullName>
    </alternativeName>
</protein>
<organism evidence="16 17">
    <name type="scientific">Alicyclobacillus fastidiosus</name>
    <dbReference type="NCBI Taxonomy" id="392011"/>
    <lineage>
        <taxon>Bacteria</taxon>
        <taxon>Bacillati</taxon>
        <taxon>Bacillota</taxon>
        <taxon>Bacilli</taxon>
        <taxon>Bacillales</taxon>
        <taxon>Alicyclobacillaceae</taxon>
        <taxon>Alicyclobacillus</taxon>
    </lineage>
</organism>
<dbReference type="InterPro" id="IPR036451">
    <property type="entry name" value="CblAdoTrfase-like_sf"/>
</dbReference>
<dbReference type="NCBIfam" id="TIGR00636">
    <property type="entry name" value="PduO_Nterm"/>
    <property type="match status" value="1"/>
</dbReference>
<gene>
    <name evidence="16" type="ORF">KKP3000_000599</name>
</gene>
<dbReference type="GO" id="GO:0008817">
    <property type="term" value="F:corrinoid adenosyltransferase activity"/>
    <property type="evidence" value="ECO:0007669"/>
    <property type="project" value="UniProtKB-EC"/>
</dbReference>
<dbReference type="InterPro" id="IPR029499">
    <property type="entry name" value="PduO-typ"/>
</dbReference>
<feature type="domain" description="Cobalamin adenosyltransferase-like" evidence="15">
    <location>
        <begin position="3"/>
        <end position="168"/>
    </location>
</feature>
<sequence>MRIYTRGGDKGETSLIYGRRIAKDDLRVETYGVVDEANAVIGVVVATLTDAGALDLCSILTRVQRDLFDVGRDLATPEEKRADQYVTKADVELLERLIDDLDARVPPLARFVLPGGSPAAAHLHHARTVVRRAERRVVSLAKEGVSLPIVQQYLNRLSDLLFVLARTVNHRLQHDEPGVDFQAPKPEVILDDKTF</sequence>
<dbReference type="EMBL" id="JBDXSU010000014">
    <property type="protein sequence ID" value="MFB5191816.1"/>
    <property type="molecule type" value="Genomic_DNA"/>
</dbReference>
<dbReference type="Pfam" id="PF01923">
    <property type="entry name" value="Cob_adeno_trans"/>
    <property type="match status" value="1"/>
</dbReference>
<accession>A0ABV5AHU0</accession>
<dbReference type="RefSeq" id="WP_275476457.1">
    <property type="nucleotide sequence ID" value="NZ_CP162940.1"/>
</dbReference>
<comment type="similarity">
    <text evidence="2 14">Belongs to the Cob(I)alamin adenosyltransferase family.</text>
</comment>
<keyword evidence="8 14" id="KW-0067">ATP-binding</keyword>
<dbReference type="PANTHER" id="PTHR12213:SF0">
    <property type="entry name" value="CORRINOID ADENOSYLTRANSFERASE MMAB"/>
    <property type="match status" value="1"/>
</dbReference>
<evidence type="ECO:0000256" key="7">
    <source>
        <dbReference type="ARBA" id="ARBA00022741"/>
    </source>
</evidence>
<comment type="caution">
    <text evidence="16">The sequence shown here is derived from an EMBL/GenBank/DDBJ whole genome shotgun (WGS) entry which is preliminary data.</text>
</comment>
<dbReference type="Gene3D" id="1.20.1200.10">
    <property type="entry name" value="Cobalamin adenosyltransferase-like"/>
    <property type="match status" value="1"/>
</dbReference>
<proteinExistence type="inferred from homology"/>